<dbReference type="AlphaFoldDB" id="A0AAN7ZAN9"/>
<organism evidence="8 9">
    <name type="scientific">Xylaria bambusicola</name>
    <dbReference type="NCBI Taxonomy" id="326684"/>
    <lineage>
        <taxon>Eukaryota</taxon>
        <taxon>Fungi</taxon>
        <taxon>Dikarya</taxon>
        <taxon>Ascomycota</taxon>
        <taxon>Pezizomycotina</taxon>
        <taxon>Sordariomycetes</taxon>
        <taxon>Xylariomycetidae</taxon>
        <taxon>Xylariales</taxon>
        <taxon>Xylariaceae</taxon>
        <taxon>Xylaria</taxon>
    </lineage>
</organism>
<feature type="transmembrane region" description="Helical" evidence="7">
    <location>
        <begin position="26"/>
        <end position="48"/>
    </location>
</feature>
<evidence type="ECO:0000256" key="7">
    <source>
        <dbReference type="SAM" id="Phobius"/>
    </source>
</evidence>
<comment type="cofactor">
    <cofactor evidence="1 6">
        <name>Mg(2+)</name>
        <dbReference type="ChEBI" id="CHEBI:18420"/>
    </cofactor>
</comment>
<evidence type="ECO:0000256" key="4">
    <source>
        <dbReference type="ARBA" id="ARBA00022801"/>
    </source>
</evidence>
<sequence>MLDSGVDEAHEVIFARLGIASKGCDFLAWVLRWVTLGMGLANITVWIYRKRERTGKIWDHAGAMLLFEEIGGKITDIDGKEIDLTAGRKLTGNHGFVAAPRSVHDTVLKTVHDVLHEQGKANLLA</sequence>
<dbReference type="EMBL" id="JAWHQM010000021">
    <property type="protein sequence ID" value="KAK5631808.1"/>
    <property type="molecule type" value="Genomic_DNA"/>
</dbReference>
<dbReference type="GO" id="GO:0000103">
    <property type="term" value="P:sulfate assimilation"/>
    <property type="evidence" value="ECO:0007669"/>
    <property type="project" value="TreeGrafter"/>
</dbReference>
<evidence type="ECO:0000256" key="1">
    <source>
        <dbReference type="ARBA" id="ARBA00001946"/>
    </source>
</evidence>
<gene>
    <name evidence="8" type="ORF">RRF57_007522</name>
</gene>
<evidence type="ECO:0000256" key="6">
    <source>
        <dbReference type="PIRSR" id="PIRSR600760-2"/>
    </source>
</evidence>
<dbReference type="PANTHER" id="PTHR43200">
    <property type="entry name" value="PHOSPHATASE"/>
    <property type="match status" value="1"/>
</dbReference>
<keyword evidence="3 6" id="KW-0479">Metal-binding</keyword>
<proteinExistence type="inferred from homology"/>
<keyword evidence="7" id="KW-0472">Membrane</keyword>
<dbReference type="Proteomes" id="UP001305414">
    <property type="component" value="Unassembled WGS sequence"/>
</dbReference>
<dbReference type="PANTHER" id="PTHR43200:SF2">
    <property type="entry name" value="3'(2'),5'-BISPHOSPHATE NUCLEOTIDASE"/>
    <property type="match status" value="1"/>
</dbReference>
<dbReference type="InterPro" id="IPR000760">
    <property type="entry name" value="Inositol_monophosphatase-like"/>
</dbReference>
<dbReference type="SUPFAM" id="SSF56655">
    <property type="entry name" value="Carbohydrate phosphatase"/>
    <property type="match status" value="1"/>
</dbReference>
<evidence type="ECO:0000313" key="8">
    <source>
        <dbReference type="EMBL" id="KAK5631808.1"/>
    </source>
</evidence>
<evidence type="ECO:0000313" key="9">
    <source>
        <dbReference type="Proteomes" id="UP001305414"/>
    </source>
</evidence>
<keyword evidence="7" id="KW-1133">Transmembrane helix</keyword>
<evidence type="ECO:0000256" key="5">
    <source>
        <dbReference type="ARBA" id="ARBA00022842"/>
    </source>
</evidence>
<keyword evidence="4" id="KW-0378">Hydrolase</keyword>
<comment type="caution">
    <text evidence="8">The sequence shown here is derived from an EMBL/GenBank/DDBJ whole genome shotgun (WGS) entry which is preliminary data.</text>
</comment>
<keyword evidence="9" id="KW-1185">Reference proteome</keyword>
<reference evidence="8 9" key="1">
    <citation type="submission" date="2023-10" db="EMBL/GenBank/DDBJ databases">
        <title>Draft genome sequence of Xylaria bambusicola isolate GMP-LS, the root and basal stem rot pathogen of sugarcane in Indonesia.</title>
        <authorList>
            <person name="Selvaraj P."/>
            <person name="Muralishankar V."/>
            <person name="Muruganantham S."/>
            <person name="Sp S."/>
            <person name="Haryani S."/>
            <person name="Lau K.J.X."/>
            <person name="Naqvi N.I."/>
        </authorList>
    </citation>
    <scope>NUCLEOTIDE SEQUENCE [LARGE SCALE GENOMIC DNA]</scope>
    <source>
        <strain evidence="8">GMP-LS</strain>
    </source>
</reference>
<evidence type="ECO:0000256" key="3">
    <source>
        <dbReference type="ARBA" id="ARBA00022723"/>
    </source>
</evidence>
<dbReference type="InterPro" id="IPR051090">
    <property type="entry name" value="Inositol_monoP_superfamily"/>
</dbReference>
<dbReference type="GO" id="GO:0008441">
    <property type="term" value="F:3'(2'),5'-bisphosphate nucleotidase activity"/>
    <property type="evidence" value="ECO:0007669"/>
    <property type="project" value="TreeGrafter"/>
</dbReference>
<dbReference type="Pfam" id="PF00459">
    <property type="entry name" value="Inositol_P"/>
    <property type="match status" value="1"/>
</dbReference>
<dbReference type="Gene3D" id="3.40.190.80">
    <property type="match status" value="1"/>
</dbReference>
<accession>A0AAN7ZAN9</accession>
<feature type="binding site" evidence="6">
    <location>
        <position position="59"/>
    </location>
    <ligand>
        <name>Mg(2+)</name>
        <dbReference type="ChEBI" id="CHEBI:18420"/>
        <label>1</label>
        <note>catalytic</note>
    </ligand>
</feature>
<evidence type="ECO:0008006" key="10">
    <source>
        <dbReference type="Google" id="ProtNLM"/>
    </source>
</evidence>
<comment type="similarity">
    <text evidence="2">Belongs to the inositol monophosphatase superfamily.</text>
</comment>
<name>A0AAN7ZAN9_9PEZI</name>
<dbReference type="GO" id="GO:0046872">
    <property type="term" value="F:metal ion binding"/>
    <property type="evidence" value="ECO:0007669"/>
    <property type="project" value="UniProtKB-KW"/>
</dbReference>
<protein>
    <recommendedName>
        <fullName evidence="10">Inositol monophosphatase</fullName>
    </recommendedName>
</protein>
<keyword evidence="7" id="KW-0812">Transmembrane</keyword>
<evidence type="ECO:0000256" key="2">
    <source>
        <dbReference type="ARBA" id="ARBA00009759"/>
    </source>
</evidence>
<keyword evidence="5 6" id="KW-0460">Magnesium</keyword>